<evidence type="ECO:0000313" key="12">
    <source>
        <dbReference type="EMBL" id="PKU71500.1"/>
    </source>
</evidence>
<name>A0A2I0W775_9ASPA</name>
<evidence type="ECO:0000256" key="8">
    <source>
        <dbReference type="ARBA" id="ARBA00023204"/>
    </source>
</evidence>
<evidence type="ECO:0000256" key="6">
    <source>
        <dbReference type="ARBA" id="ARBA00022786"/>
    </source>
</evidence>
<keyword evidence="7 12" id="KW-0238">DNA-binding</keyword>
<dbReference type="InterPro" id="IPR036322">
    <property type="entry name" value="WD40_repeat_dom_sf"/>
</dbReference>
<keyword evidence="5" id="KW-0227">DNA damage</keyword>
<dbReference type="SUPFAM" id="SSF50978">
    <property type="entry name" value="WD40 repeat-like"/>
    <property type="match status" value="1"/>
</dbReference>
<dbReference type="Pfam" id="PF00400">
    <property type="entry name" value="WD40"/>
    <property type="match status" value="2"/>
</dbReference>
<keyword evidence="4" id="KW-0677">Repeat</keyword>
<keyword evidence="13" id="KW-1185">Reference proteome</keyword>
<dbReference type="EMBL" id="KZ502877">
    <property type="protein sequence ID" value="PKU71500.1"/>
    <property type="molecule type" value="Genomic_DNA"/>
</dbReference>
<evidence type="ECO:0000256" key="3">
    <source>
        <dbReference type="ARBA" id="ARBA00022574"/>
    </source>
</evidence>
<feature type="region of interest" description="Disordered" evidence="11">
    <location>
        <begin position="538"/>
        <end position="584"/>
    </location>
</feature>
<dbReference type="GO" id="GO:0005634">
    <property type="term" value="C:nucleus"/>
    <property type="evidence" value="ECO:0007669"/>
    <property type="project" value="UniProtKB-SubCell"/>
</dbReference>
<dbReference type="STRING" id="906689.A0A2I0W775"/>
<dbReference type="AlphaFoldDB" id="A0A2I0W775"/>
<protein>
    <submittedName>
        <fullName evidence="12">Protein DAMAGED DNA-BINDING 2</fullName>
    </submittedName>
</protein>
<comment type="subcellular location">
    <subcellularLocation>
        <location evidence="1">Nucleus</location>
    </subcellularLocation>
</comment>
<dbReference type="GO" id="GO:0003684">
    <property type="term" value="F:damaged DNA binding"/>
    <property type="evidence" value="ECO:0007669"/>
    <property type="project" value="InterPro"/>
</dbReference>
<dbReference type="InterPro" id="IPR033312">
    <property type="entry name" value="DDB2"/>
</dbReference>
<dbReference type="PANTHER" id="PTHR15169">
    <property type="entry name" value="DAMAGE-SPECIFIC DNA BINDING PROTEIN 2"/>
    <property type="match status" value="1"/>
</dbReference>
<organism evidence="12 13">
    <name type="scientific">Dendrobium catenatum</name>
    <dbReference type="NCBI Taxonomy" id="906689"/>
    <lineage>
        <taxon>Eukaryota</taxon>
        <taxon>Viridiplantae</taxon>
        <taxon>Streptophyta</taxon>
        <taxon>Embryophyta</taxon>
        <taxon>Tracheophyta</taxon>
        <taxon>Spermatophyta</taxon>
        <taxon>Magnoliopsida</taxon>
        <taxon>Liliopsida</taxon>
        <taxon>Asparagales</taxon>
        <taxon>Orchidaceae</taxon>
        <taxon>Epidendroideae</taxon>
        <taxon>Malaxideae</taxon>
        <taxon>Dendrobiinae</taxon>
        <taxon>Dendrobium</taxon>
    </lineage>
</organism>
<feature type="compositionally biased region" description="Basic residues" evidence="11">
    <location>
        <begin position="1"/>
        <end position="11"/>
    </location>
</feature>
<feature type="compositionally biased region" description="Acidic residues" evidence="11">
    <location>
        <begin position="27"/>
        <end position="45"/>
    </location>
</feature>
<keyword evidence="9" id="KW-0539">Nucleus</keyword>
<feature type="compositionally biased region" description="Basic residues" evidence="11">
    <location>
        <begin position="559"/>
        <end position="568"/>
    </location>
</feature>
<keyword evidence="3 10" id="KW-0853">WD repeat</keyword>
<reference evidence="12 13" key="2">
    <citation type="journal article" date="2017" name="Nature">
        <title>The Apostasia genome and the evolution of orchids.</title>
        <authorList>
            <person name="Zhang G.Q."/>
            <person name="Liu K.W."/>
            <person name="Li Z."/>
            <person name="Lohaus R."/>
            <person name="Hsiao Y.Y."/>
            <person name="Niu S.C."/>
            <person name="Wang J.Y."/>
            <person name="Lin Y.C."/>
            <person name="Xu Q."/>
            <person name="Chen L.J."/>
            <person name="Yoshida K."/>
            <person name="Fujiwara S."/>
            <person name="Wang Z.W."/>
            <person name="Zhang Y.Q."/>
            <person name="Mitsuda N."/>
            <person name="Wang M."/>
            <person name="Liu G.H."/>
            <person name="Pecoraro L."/>
            <person name="Huang H.X."/>
            <person name="Xiao X.J."/>
            <person name="Lin M."/>
            <person name="Wu X.Y."/>
            <person name="Wu W.L."/>
            <person name="Chen Y.Y."/>
            <person name="Chang S.B."/>
            <person name="Sakamoto S."/>
            <person name="Ohme-Takagi M."/>
            <person name="Yagi M."/>
            <person name="Zeng S.J."/>
            <person name="Shen C.Y."/>
            <person name="Yeh C.M."/>
            <person name="Luo Y.B."/>
            <person name="Tsai W.C."/>
            <person name="Van de Peer Y."/>
            <person name="Liu Z.J."/>
        </authorList>
    </citation>
    <scope>NUCLEOTIDE SEQUENCE [LARGE SCALE GENOMIC DNA]</scope>
    <source>
        <tissue evidence="12">The whole plant</tissue>
    </source>
</reference>
<evidence type="ECO:0000256" key="1">
    <source>
        <dbReference type="ARBA" id="ARBA00004123"/>
    </source>
</evidence>
<evidence type="ECO:0000256" key="9">
    <source>
        <dbReference type="ARBA" id="ARBA00023242"/>
    </source>
</evidence>
<keyword evidence="6" id="KW-0833">Ubl conjugation pathway</keyword>
<dbReference type="PROSITE" id="PS50082">
    <property type="entry name" value="WD_REPEATS_2"/>
    <property type="match status" value="2"/>
</dbReference>
<dbReference type="InterPro" id="IPR015943">
    <property type="entry name" value="WD40/YVTN_repeat-like_dom_sf"/>
</dbReference>
<keyword evidence="8" id="KW-0234">DNA repair</keyword>
<evidence type="ECO:0000256" key="7">
    <source>
        <dbReference type="ARBA" id="ARBA00023125"/>
    </source>
</evidence>
<feature type="repeat" description="WD" evidence="10">
    <location>
        <begin position="165"/>
        <end position="207"/>
    </location>
</feature>
<dbReference type="SMART" id="SM00320">
    <property type="entry name" value="WD40"/>
    <property type="match status" value="3"/>
</dbReference>
<evidence type="ECO:0000256" key="5">
    <source>
        <dbReference type="ARBA" id="ARBA00022763"/>
    </source>
</evidence>
<dbReference type="GO" id="GO:0080008">
    <property type="term" value="C:Cul4-RING E3 ubiquitin ligase complex"/>
    <property type="evidence" value="ECO:0007669"/>
    <property type="project" value="InterPro"/>
</dbReference>
<feature type="region of interest" description="Disordered" evidence="11">
    <location>
        <begin position="1"/>
        <end position="61"/>
    </location>
</feature>
<reference evidence="12 13" key="1">
    <citation type="journal article" date="2016" name="Sci. Rep.">
        <title>The Dendrobium catenatum Lindl. genome sequence provides insights into polysaccharide synthase, floral development and adaptive evolution.</title>
        <authorList>
            <person name="Zhang G.Q."/>
            <person name="Xu Q."/>
            <person name="Bian C."/>
            <person name="Tsai W.C."/>
            <person name="Yeh C.M."/>
            <person name="Liu K.W."/>
            <person name="Yoshida K."/>
            <person name="Zhang L.S."/>
            <person name="Chang S.B."/>
            <person name="Chen F."/>
            <person name="Shi Y."/>
            <person name="Su Y.Y."/>
            <person name="Zhang Y.Q."/>
            <person name="Chen L.J."/>
            <person name="Yin Y."/>
            <person name="Lin M."/>
            <person name="Huang H."/>
            <person name="Deng H."/>
            <person name="Wang Z.W."/>
            <person name="Zhu S.L."/>
            <person name="Zhao X."/>
            <person name="Deng C."/>
            <person name="Niu S.C."/>
            <person name="Huang J."/>
            <person name="Wang M."/>
            <person name="Liu G.H."/>
            <person name="Yang H.J."/>
            <person name="Xiao X.J."/>
            <person name="Hsiao Y.Y."/>
            <person name="Wu W.L."/>
            <person name="Chen Y.Y."/>
            <person name="Mitsuda N."/>
            <person name="Ohme-Takagi M."/>
            <person name="Luo Y.B."/>
            <person name="Van de Peer Y."/>
            <person name="Liu Z.J."/>
        </authorList>
    </citation>
    <scope>NUCLEOTIDE SEQUENCE [LARGE SCALE GENOMIC DNA]</scope>
    <source>
        <tissue evidence="12">The whole plant</tissue>
    </source>
</reference>
<dbReference type="InterPro" id="IPR001680">
    <property type="entry name" value="WD40_rpt"/>
</dbReference>
<evidence type="ECO:0000256" key="10">
    <source>
        <dbReference type="PROSITE-ProRule" id="PRU00221"/>
    </source>
</evidence>
<dbReference type="PANTHER" id="PTHR15169:SF0">
    <property type="entry name" value="DNA DAMAGE-BINDING PROTEIN 2"/>
    <property type="match status" value="1"/>
</dbReference>
<dbReference type="PROSITE" id="PS50294">
    <property type="entry name" value="WD_REPEATS_REGION"/>
    <property type="match status" value="2"/>
</dbReference>
<dbReference type="Proteomes" id="UP000233837">
    <property type="component" value="Unassembled WGS sequence"/>
</dbReference>
<feature type="compositionally biased region" description="Low complexity" evidence="11">
    <location>
        <begin position="17"/>
        <end position="26"/>
    </location>
</feature>
<dbReference type="GO" id="GO:0009411">
    <property type="term" value="P:response to UV"/>
    <property type="evidence" value="ECO:0007669"/>
    <property type="project" value="TreeGrafter"/>
</dbReference>
<dbReference type="Gene3D" id="2.130.10.10">
    <property type="entry name" value="YVTN repeat-like/Quinoprotein amine dehydrogenase"/>
    <property type="match status" value="2"/>
</dbReference>
<accession>A0A2I0W775</accession>
<sequence length="584" mass="64921">MPAPSRPRKRPTIIVGSVDNSSSSSSSDDEEDEEEVEDTVDDEDEEKGKGRNGSLSGKGAGKKAPAIIISLKKVCKVCKEEGHQAGFQGANYIDCPRKPCFLCKMPGHTTMSCPHRVALEHGVVPALRKNKQTQLDYVFERQLMSQIPKIKPTFVIPDKLDRGVVKLHSRRVTSLEFHPTMNSVLLSGDKKGQIGIWDYSKPNEKTVYGSIHSCIVNNMKFDTRNDIMLYTSSSDGTISYTDLETGIGVLLMDINPNGWNVDTLLLYAFISTGPSTWRMLYGMDINLDKGLLLAADNFGYLYLILCYEREAGSSGTGPARAGLVLVRLLYGCCLKPWDPLFEAHIWDIRRLETQSFLASLAHGRVVNSAYFSPHTGSKILTTSQDNRIRVWDSVFGNLNLPSREIVHSHDFNRHLTPFKAEWDPKDPSESLAVIGRYISENYNGVALHPIDFIDTSTGHLVAELIDPDLTTISPVNKLHPRDDILATGSSRSVISQLQVLNLLPVKSVFIWRPGGLKVEDKEVERKKEIIFCNTGKKSAKEKFNESDDDDDGDDFPSKGKNKQQKKYGGKSDKAGSSKSKIVKI</sequence>
<gene>
    <name evidence="12" type="primary">DDB2</name>
    <name evidence="12" type="ORF">MA16_Dca004342</name>
</gene>
<dbReference type="GO" id="GO:0006281">
    <property type="term" value="P:DNA repair"/>
    <property type="evidence" value="ECO:0007669"/>
    <property type="project" value="UniProtKB-KW"/>
</dbReference>
<dbReference type="Gene3D" id="4.10.60.10">
    <property type="entry name" value="Zinc finger, CCHC-type"/>
    <property type="match status" value="1"/>
</dbReference>
<evidence type="ECO:0000313" key="13">
    <source>
        <dbReference type="Proteomes" id="UP000233837"/>
    </source>
</evidence>
<evidence type="ECO:0000256" key="11">
    <source>
        <dbReference type="SAM" id="MobiDB-lite"/>
    </source>
</evidence>
<feature type="repeat" description="WD" evidence="10">
    <location>
        <begin position="359"/>
        <end position="392"/>
    </location>
</feature>
<evidence type="ECO:0000256" key="2">
    <source>
        <dbReference type="ARBA" id="ARBA00005434"/>
    </source>
</evidence>
<evidence type="ECO:0000256" key="4">
    <source>
        <dbReference type="ARBA" id="ARBA00022737"/>
    </source>
</evidence>
<comment type="similarity">
    <text evidence="2">Belongs to the WD repeat DDB2/WDR76 family.</text>
</comment>
<proteinExistence type="inferred from homology"/>